<dbReference type="AlphaFoldDB" id="A0AA87MQR5"/>
<evidence type="ECO:0000313" key="2">
    <source>
        <dbReference type="Proteomes" id="UP000001343"/>
    </source>
</evidence>
<gene>
    <name evidence="1" type="ORF">LEP1GSC125_1354</name>
</gene>
<proteinExistence type="predicted"/>
<dbReference type="EMBL" id="AKWM02000030">
    <property type="protein sequence ID" value="EKS00629.1"/>
    <property type="molecule type" value="Genomic_DNA"/>
</dbReference>
<evidence type="ECO:0000313" key="1">
    <source>
        <dbReference type="EMBL" id="EKS00629.1"/>
    </source>
</evidence>
<sequence length="55" mass="6416">MNASCGKEQNVSAILSRYAVFELFWKIEMGVETRLRKSVGNPHWKKMIQKIFAKD</sequence>
<protein>
    <submittedName>
        <fullName evidence="1">Uncharacterized protein</fullName>
    </submittedName>
</protein>
<comment type="caution">
    <text evidence="1">The sequence shown here is derived from an EMBL/GenBank/DDBJ whole genome shotgun (WGS) entry which is preliminary data.</text>
</comment>
<reference evidence="1 2" key="1">
    <citation type="journal article" date="2014" name="Int. J. Syst. Evol. Microbiol.">
        <title>Leptospira mayottensis sp. nov., a pathogenic species of the genus Leptospira isolated from humans.</title>
        <authorList>
            <person name="Bourhy P."/>
            <person name="Collet L."/>
            <person name="Brisse S."/>
            <person name="Picardeau M."/>
        </authorList>
    </citation>
    <scope>NUCLEOTIDE SEQUENCE [LARGE SCALE GENOMIC DNA]</scope>
    <source>
        <strain evidence="1 2">200901122</strain>
    </source>
</reference>
<dbReference type="Proteomes" id="UP000001343">
    <property type="component" value="Unassembled WGS sequence"/>
</dbReference>
<name>A0AA87MQR5_9LEPT</name>
<organism evidence="1 2">
    <name type="scientific">Leptospira mayottensis 200901122</name>
    <dbReference type="NCBI Taxonomy" id="1193010"/>
    <lineage>
        <taxon>Bacteria</taxon>
        <taxon>Pseudomonadati</taxon>
        <taxon>Spirochaetota</taxon>
        <taxon>Spirochaetia</taxon>
        <taxon>Leptospirales</taxon>
        <taxon>Leptospiraceae</taxon>
        <taxon>Leptospira</taxon>
    </lineage>
</organism>
<accession>A0AA87MQR5</accession>